<organism evidence="1 2">
    <name type="scientific">Providencia phage vB_PstP_PS3</name>
    <dbReference type="NCBI Taxonomy" id="2848038"/>
    <lineage>
        <taxon>Viruses</taxon>
        <taxon>Duplodnaviria</taxon>
        <taxon>Heunggongvirae</taxon>
        <taxon>Uroviricota</taxon>
        <taxon>Caudoviricetes</taxon>
        <taxon>Autographivirales</taxon>
        <taxon>Autoscriptoviridae</taxon>
        <taxon>Slopekvirinae</taxon>
        <taxon>Kakivirus</taxon>
        <taxon>Kakivirus PS3</taxon>
    </lineage>
</organism>
<dbReference type="EMBL" id="MK387869">
    <property type="protein sequence ID" value="QAX92418.1"/>
    <property type="molecule type" value="Genomic_DNA"/>
</dbReference>
<proteinExistence type="predicted"/>
<dbReference type="Proteomes" id="UP000290695">
    <property type="component" value="Segment"/>
</dbReference>
<sequence>MIKRKRKANKQAIIKGLAFYKVEVDNTLLVHDVVLGVYAPFPLDIVEAKLDKCLEWWNDDTVSRFRRVHQISHYDNKRVKIK</sequence>
<gene>
    <name evidence="1" type="ORF">Stuart_8</name>
</gene>
<protein>
    <submittedName>
        <fullName evidence="1">Uncharacterized protein</fullName>
    </submittedName>
</protein>
<keyword evidence="2" id="KW-1185">Reference proteome</keyword>
<evidence type="ECO:0000313" key="2">
    <source>
        <dbReference type="Proteomes" id="UP000290695"/>
    </source>
</evidence>
<name>A0A411AWE3_9CAUD</name>
<accession>A0A411AWE3</accession>
<evidence type="ECO:0000313" key="1">
    <source>
        <dbReference type="EMBL" id="QAX92418.1"/>
    </source>
</evidence>
<reference evidence="2" key="1">
    <citation type="submission" date="2019-01" db="EMBL/GenBank/DDBJ databases">
        <title>PS3, a novel KP34virus infecting Providencia stuartii with a tail spike-associated depolymerase that enhances serum-mediated killing.</title>
        <authorList>
            <person name="Oliveira H."/>
            <person name="Mendes B."/>
            <person name="Lobocka M."/>
            <person name="Azeredo J."/>
        </authorList>
    </citation>
    <scope>NUCLEOTIDE SEQUENCE [LARGE SCALE GENOMIC DNA]</scope>
</reference>